<evidence type="ECO:0000256" key="1">
    <source>
        <dbReference type="SAM" id="MobiDB-lite"/>
    </source>
</evidence>
<evidence type="ECO:0000313" key="4">
    <source>
        <dbReference type="Proteomes" id="UP000027581"/>
    </source>
</evidence>
<dbReference type="VEuPathDB" id="PlasmoDB:PRG01_1013300"/>
<dbReference type="VEuPathDB" id="PlasmoDB:PRCDC_1014200"/>
<dbReference type="Pfam" id="PF13499">
    <property type="entry name" value="EF-hand_7"/>
    <property type="match status" value="1"/>
</dbReference>
<keyword evidence="4" id="KW-1185">Reference proteome</keyword>
<dbReference type="InterPro" id="IPR002048">
    <property type="entry name" value="EF_hand_dom"/>
</dbReference>
<dbReference type="AlphaFoldDB" id="A0A060RT05"/>
<proteinExistence type="predicted"/>
<protein>
    <recommendedName>
        <fullName evidence="2">EF-hand domain-containing protein</fullName>
    </recommendedName>
</protein>
<dbReference type="Proteomes" id="UP000027581">
    <property type="component" value="Unassembled WGS sequence"/>
</dbReference>
<feature type="domain" description="EF-hand" evidence="2">
    <location>
        <begin position="496"/>
        <end position="553"/>
    </location>
</feature>
<sequence length="834" mass="100695">MDEKIELLINIIKKWTNKYAYKIYIKGMNEEKQEHYYNVTFFNQKEKESTSNCTINTYFVITEIKLIDIKNFCTSIQNENKYYVTFNFENENLMRTTDMNLDYEAWIDKLIKDKEKLRNNIDLSSEFMKSRFIKPLDEKSVASILDKVKEERENTEKREKEEEEEKKKNALKKKNLKYSKKANILEKKSSYEDTYAVEKINSKTDFNIDNGNTELKNGSTKNDENNKLNEARSFLKNILYFYFTDIDIKKKGKLKYNNYVEILKMVNYKMCISYKHMHKTTSIECVENDQEKRNEMEDNRNNEKIVNFHFEHFKGPFLFDSDEGIYSSTDHNSSDEYSFNDNKDIKKKQIAIKDEKKYLQNLFSINNKEIDLIKDISIYKNNNFNGSNIFFNEYNNDDIYSELFIFNNDNEYYKYVFTDNYYDLLLYISYADEDDRGCIFYNNYINSLTQYLYELKKNREEHFHIFNLNDLYLYKQLLYTCYENELSFIYQTFLVQFKKFDTSDSGYIHRNHLKFILQENDHIISRQEYKLLMHIFDCNDDNYVYYNNFKEVILRLRFEGIKNSIYEKDKKLLQKYLCEQLIKNNLKNKKKMHIFDCKNVLDFCDKLYLNKNVIHIILSSLNFDENLELDVTLFLQVSITIIMNSIKLENMQKIYNIITDEKEKKKEFQNGQSNINFKGKKDNIKIEKTNIPALELVERTLTKLFKVLDEKNEDYLKINDFIETLLEFNKKKKIIDIKAICRLNINELQGFVGEINAGQQKNAFLHENIKDSTNYELYKKKKIHYASHIHKWCSKTYQIRSCEYYSYFLNYPNELIELDDEINKKLLFCEEKKD</sequence>
<feature type="compositionally biased region" description="Basic and acidic residues" evidence="1">
    <location>
        <begin position="149"/>
        <end position="168"/>
    </location>
</feature>
<gene>
    <name evidence="3" type="ORF">PRCDC_1014200</name>
</gene>
<name>A0A060RT05_PLARE</name>
<dbReference type="PhylomeDB" id="A0A060RT05"/>
<reference evidence="3" key="1">
    <citation type="submission" date="2014-01" db="EMBL/GenBank/DDBJ databases">
        <authorList>
            <person name="Aslett M."/>
        </authorList>
    </citation>
    <scope>NUCLEOTIDE SEQUENCE</scope>
    <source>
        <strain evidence="3">CDC</strain>
    </source>
</reference>
<accession>A0A060RT05</accession>
<dbReference type="InterPro" id="IPR011992">
    <property type="entry name" value="EF-hand-dom_pair"/>
</dbReference>
<feature type="region of interest" description="Disordered" evidence="1">
    <location>
        <begin position="149"/>
        <end position="170"/>
    </location>
</feature>
<dbReference type="EMBL" id="HG810771">
    <property type="protein sequence ID" value="CDO64579.1"/>
    <property type="molecule type" value="Genomic_DNA"/>
</dbReference>
<dbReference type="SUPFAM" id="SSF47473">
    <property type="entry name" value="EF-hand"/>
    <property type="match status" value="1"/>
</dbReference>
<dbReference type="Gene3D" id="1.10.238.10">
    <property type="entry name" value="EF-hand"/>
    <property type="match status" value="1"/>
</dbReference>
<reference evidence="3" key="2">
    <citation type="submission" date="2014-05" db="EMBL/GenBank/DDBJ databases">
        <title>The genome sequences of chimpanzee malaria parasites reveal the path to human adaptation.</title>
        <authorList>
            <person name="Otto T.D."/>
            <person name="Rayner J.C."/>
            <person name="Boehme U."/>
            <person name="Pain A."/>
            <person name="Spottiswoode N."/>
            <person name="Sanders M."/>
            <person name="Quail M."/>
            <person name="Ollomo B."/>
            <person name="Renaud F."/>
            <person name="Thomas A.W."/>
            <person name="Prugnolle F."/>
            <person name="Conway D.J."/>
            <person name="Newbold C."/>
            <person name="Berriman M."/>
        </authorList>
    </citation>
    <scope>NUCLEOTIDE SEQUENCE [LARGE SCALE GENOMIC DNA]</scope>
    <source>
        <strain evidence="3">CDC</strain>
    </source>
</reference>
<organism evidence="3 4">
    <name type="scientific">Plasmodium reichenowi</name>
    <dbReference type="NCBI Taxonomy" id="5854"/>
    <lineage>
        <taxon>Eukaryota</taxon>
        <taxon>Sar</taxon>
        <taxon>Alveolata</taxon>
        <taxon>Apicomplexa</taxon>
        <taxon>Aconoidasida</taxon>
        <taxon>Haemosporida</taxon>
        <taxon>Plasmodiidae</taxon>
        <taxon>Plasmodium</taxon>
        <taxon>Plasmodium (Laverania)</taxon>
    </lineage>
</organism>
<dbReference type="GO" id="GO:0005509">
    <property type="term" value="F:calcium ion binding"/>
    <property type="evidence" value="ECO:0007669"/>
    <property type="project" value="InterPro"/>
</dbReference>
<evidence type="ECO:0000313" key="3">
    <source>
        <dbReference type="EMBL" id="CDO64579.1"/>
    </source>
</evidence>
<evidence type="ECO:0000259" key="2">
    <source>
        <dbReference type="Pfam" id="PF13499"/>
    </source>
</evidence>